<keyword evidence="2" id="KW-0472">Membrane</keyword>
<keyword evidence="2" id="KW-0812">Transmembrane</keyword>
<feature type="chain" id="PRO_5045270553" evidence="3">
    <location>
        <begin position="27"/>
        <end position="353"/>
    </location>
</feature>
<feature type="domain" description="Mobile element protein CD1107-like" evidence="4">
    <location>
        <begin position="137"/>
        <end position="259"/>
    </location>
</feature>
<dbReference type="InterPro" id="IPR025376">
    <property type="entry name" value="CD1107-like_dom"/>
</dbReference>
<evidence type="ECO:0000259" key="4">
    <source>
        <dbReference type="Pfam" id="PF14283"/>
    </source>
</evidence>
<keyword evidence="6" id="KW-1185">Reference proteome</keyword>
<dbReference type="Pfam" id="PF14283">
    <property type="entry name" value="CD1107-like"/>
    <property type="match status" value="1"/>
</dbReference>
<proteinExistence type="predicted"/>
<evidence type="ECO:0000313" key="5">
    <source>
        <dbReference type="EMBL" id="XAH72303.1"/>
    </source>
</evidence>
<name>A0ABZ3EQ41_9FIRM</name>
<protein>
    <submittedName>
        <fullName evidence="5">DUF4366 domain-containing protein</fullName>
    </submittedName>
</protein>
<keyword evidence="2" id="KW-1133">Transmembrane helix</keyword>
<dbReference type="EMBL" id="CP146256">
    <property type="protein sequence ID" value="XAH72303.1"/>
    <property type="molecule type" value="Genomic_DNA"/>
</dbReference>
<feature type="region of interest" description="Disordered" evidence="1">
    <location>
        <begin position="200"/>
        <end position="228"/>
    </location>
</feature>
<accession>A0ABZ3EQ41</accession>
<keyword evidence="3" id="KW-0732">Signal</keyword>
<feature type="transmembrane region" description="Helical" evidence="2">
    <location>
        <begin position="235"/>
        <end position="252"/>
    </location>
</feature>
<reference evidence="5 6" key="1">
    <citation type="submission" date="2024-02" db="EMBL/GenBank/DDBJ databases">
        <title>Bacterial strain from lacustrine sediment.</title>
        <authorList>
            <person name="Petit C."/>
            <person name="Fadhlaoui K."/>
        </authorList>
    </citation>
    <scope>NUCLEOTIDE SEQUENCE [LARGE SCALE GENOMIC DNA]</scope>
    <source>
        <strain evidence="5 6">IPX-CK</strain>
    </source>
</reference>
<evidence type="ECO:0000313" key="6">
    <source>
        <dbReference type="Proteomes" id="UP001451571"/>
    </source>
</evidence>
<organism evidence="5 6">
    <name type="scientific">Kineothrix sedimenti</name>
    <dbReference type="NCBI Taxonomy" id="3123317"/>
    <lineage>
        <taxon>Bacteria</taxon>
        <taxon>Bacillati</taxon>
        <taxon>Bacillota</taxon>
        <taxon>Clostridia</taxon>
        <taxon>Lachnospirales</taxon>
        <taxon>Lachnospiraceae</taxon>
        <taxon>Kineothrix</taxon>
    </lineage>
</organism>
<feature type="compositionally biased region" description="Polar residues" evidence="1">
    <location>
        <begin position="203"/>
        <end position="219"/>
    </location>
</feature>
<feature type="signal peptide" evidence="3">
    <location>
        <begin position="1"/>
        <end position="26"/>
    </location>
</feature>
<dbReference type="Proteomes" id="UP001451571">
    <property type="component" value="Chromosome"/>
</dbReference>
<evidence type="ECO:0000256" key="2">
    <source>
        <dbReference type="SAM" id="Phobius"/>
    </source>
</evidence>
<gene>
    <name evidence="5" type="ORF">V6984_12260</name>
</gene>
<evidence type="ECO:0000256" key="1">
    <source>
        <dbReference type="SAM" id="MobiDB-lite"/>
    </source>
</evidence>
<dbReference type="RefSeq" id="WP_342755921.1">
    <property type="nucleotide sequence ID" value="NZ_CP146256.1"/>
</dbReference>
<sequence length="353" mass="38388">MKSIKIFMICSVMLLGTYLFSLQAEAAEVAEANNNLTTITVGASDDESGSLMYAIDSDDPNAFGSSNEFVVESGSSHVVYVKDAAGNISSQVVSAPIEKVGIEVTIGQDGTDTAVATASAGKTVGEAAEKGGGTVGETTITDGSSSAEKIFYTITTKNENVFYMVIDNTRSQDNVYLLNQVTEEDLLALTEGADAKKTKETLFGSSADENTETVSNTEVQEAESKKETQDKKSDLPIIILVVVIVGGVYYYLKIYKPKKAEEMDLADAMDIDEFETEEESEGDEIVFEEEEAKNRLLRKITDEAMEGEIVDLSVKNSLTEEDEIFLNKRIEDFETEIATADNDETNTNLEEDE</sequence>
<evidence type="ECO:0000256" key="3">
    <source>
        <dbReference type="SAM" id="SignalP"/>
    </source>
</evidence>